<gene>
    <name evidence="5" type="primary">Dgri\GH17346</name>
    <name evidence="5" type="ORF">Dgri_GH17346</name>
</gene>
<dbReference type="STRING" id="7222.B4JUU6"/>
<evidence type="ECO:0000256" key="2">
    <source>
        <dbReference type="ARBA" id="ARBA00024195"/>
    </source>
</evidence>
<dbReference type="GO" id="GO:0004252">
    <property type="term" value="F:serine-type endopeptidase activity"/>
    <property type="evidence" value="ECO:0007669"/>
    <property type="project" value="InterPro"/>
</dbReference>
<dbReference type="PANTHER" id="PTHR24252">
    <property type="entry name" value="ACROSIN-RELATED"/>
    <property type="match status" value="1"/>
</dbReference>
<dbReference type="SUPFAM" id="SSF50494">
    <property type="entry name" value="Trypsin-like serine proteases"/>
    <property type="match status" value="1"/>
</dbReference>
<evidence type="ECO:0000259" key="4">
    <source>
        <dbReference type="PROSITE" id="PS50240"/>
    </source>
</evidence>
<dbReference type="InterPro" id="IPR001254">
    <property type="entry name" value="Trypsin_dom"/>
</dbReference>
<dbReference type="OMA" id="QMCAGWL"/>
<dbReference type="FunFam" id="2.40.10.10:FF:000002">
    <property type="entry name" value="Transmembrane protease serine"/>
    <property type="match status" value="1"/>
</dbReference>
<dbReference type="SMART" id="SM00020">
    <property type="entry name" value="Tryp_SPc"/>
    <property type="match status" value="1"/>
</dbReference>
<dbReference type="InterPro" id="IPR001314">
    <property type="entry name" value="Peptidase_S1A"/>
</dbReference>
<evidence type="ECO:0000313" key="5">
    <source>
        <dbReference type="EMBL" id="EDV91266.1"/>
    </source>
</evidence>
<feature type="chain" id="PRO_5002809493" evidence="3">
    <location>
        <begin position="20"/>
        <end position="304"/>
    </location>
</feature>
<dbReference type="AlphaFoldDB" id="B4JUU6"/>
<dbReference type="KEGG" id="dgr:6568203"/>
<dbReference type="PRINTS" id="PR00722">
    <property type="entry name" value="CHYMOTRYPSIN"/>
</dbReference>
<dbReference type="InterPro" id="IPR009003">
    <property type="entry name" value="Peptidase_S1_PA"/>
</dbReference>
<dbReference type="PhylomeDB" id="B4JUU6"/>
<dbReference type="InterPro" id="IPR043504">
    <property type="entry name" value="Peptidase_S1_PA_chymotrypsin"/>
</dbReference>
<dbReference type="FunFam" id="2.40.10.10:FF:000068">
    <property type="entry name" value="transmembrane protease serine 2"/>
    <property type="match status" value="1"/>
</dbReference>
<dbReference type="SMR" id="B4JUU6"/>
<evidence type="ECO:0000313" key="6">
    <source>
        <dbReference type="Proteomes" id="UP000001070"/>
    </source>
</evidence>
<dbReference type="Pfam" id="PF00089">
    <property type="entry name" value="Trypsin"/>
    <property type="match status" value="1"/>
</dbReference>
<dbReference type="InParanoid" id="B4JUU6"/>
<name>B4JUU6_DROGR</name>
<sequence length="304" mass="34486">MLSCEVLRIVFLCLTVSSAETYETHAKIVGGYLVNITDAPYMVSIRIRAFHEEKFGLGHICGGTVISQRVICTAAHCFAINDTHPVQYRGPEHYVVVAGSRMLDQVETLTQVYLVQEIIGHDLFHPLTLENDIALMFLNSLIPYQYLTIRSLPLTEKPYPENTKCFISGWGNNARELRQAVVPIVHDVMCNLIYIYMPQSQLCAGWLQGGIDACKGDSGGPLVCQDTLAGIISWGVDCGRFFFPGVYTNVSHFVDWIKWANASLDYSKYTQMRWLSNNCHHLHFNLKVFYSVVLFFIYHPSRFN</sequence>
<protein>
    <submittedName>
        <fullName evidence="5">GH17346</fullName>
    </submittedName>
</protein>
<dbReference type="Proteomes" id="UP000001070">
    <property type="component" value="Unassembled WGS sequence"/>
</dbReference>
<feature type="domain" description="Peptidase S1" evidence="4">
    <location>
        <begin position="28"/>
        <end position="262"/>
    </location>
</feature>
<proteinExistence type="inferred from homology"/>
<evidence type="ECO:0000256" key="1">
    <source>
        <dbReference type="ARBA" id="ARBA00023157"/>
    </source>
</evidence>
<keyword evidence="3" id="KW-0732">Signal</keyword>
<dbReference type="CDD" id="cd00190">
    <property type="entry name" value="Tryp_SPc"/>
    <property type="match status" value="1"/>
</dbReference>
<dbReference type="EMBL" id="CH916374">
    <property type="protein sequence ID" value="EDV91266.1"/>
    <property type="molecule type" value="Genomic_DNA"/>
</dbReference>
<dbReference type="OrthoDB" id="10059102at2759"/>
<feature type="signal peptide" evidence="3">
    <location>
        <begin position="1"/>
        <end position="19"/>
    </location>
</feature>
<accession>B4JUU6</accession>
<dbReference type="PROSITE" id="PS50240">
    <property type="entry name" value="TRYPSIN_DOM"/>
    <property type="match status" value="1"/>
</dbReference>
<dbReference type="eggNOG" id="KOG3627">
    <property type="taxonomic scope" value="Eukaryota"/>
</dbReference>
<dbReference type="HOGENOM" id="CLU_006842_7_0_1"/>
<keyword evidence="1" id="KW-1015">Disulfide bond</keyword>
<evidence type="ECO:0000256" key="3">
    <source>
        <dbReference type="SAM" id="SignalP"/>
    </source>
</evidence>
<comment type="similarity">
    <text evidence="2">Belongs to the peptidase S1 family. CLIP subfamily.</text>
</comment>
<dbReference type="GO" id="GO:0006508">
    <property type="term" value="P:proteolysis"/>
    <property type="evidence" value="ECO:0007669"/>
    <property type="project" value="InterPro"/>
</dbReference>
<dbReference type="MEROPS" id="S01.A16"/>
<dbReference type="PROSITE" id="PS00135">
    <property type="entry name" value="TRYPSIN_SER"/>
    <property type="match status" value="1"/>
</dbReference>
<keyword evidence="6" id="KW-1185">Reference proteome</keyword>
<dbReference type="Gene3D" id="2.40.10.10">
    <property type="entry name" value="Trypsin-like serine proteases"/>
    <property type="match status" value="1"/>
</dbReference>
<dbReference type="InterPro" id="IPR033116">
    <property type="entry name" value="TRYPSIN_SER"/>
</dbReference>
<reference evidence="5 6" key="1">
    <citation type="journal article" date="2007" name="Nature">
        <title>Evolution of genes and genomes on the Drosophila phylogeny.</title>
        <authorList>
            <consortium name="Drosophila 12 Genomes Consortium"/>
            <person name="Clark A.G."/>
            <person name="Eisen M.B."/>
            <person name="Smith D.R."/>
            <person name="Bergman C.M."/>
            <person name="Oliver B."/>
            <person name="Markow T.A."/>
            <person name="Kaufman T.C."/>
            <person name="Kellis M."/>
            <person name="Gelbart W."/>
            <person name="Iyer V.N."/>
            <person name="Pollard D.A."/>
            <person name="Sackton T.B."/>
            <person name="Larracuente A.M."/>
            <person name="Singh N.D."/>
            <person name="Abad J.P."/>
            <person name="Abt D.N."/>
            <person name="Adryan B."/>
            <person name="Aguade M."/>
            <person name="Akashi H."/>
            <person name="Anderson W.W."/>
            <person name="Aquadro C.F."/>
            <person name="Ardell D.H."/>
            <person name="Arguello R."/>
            <person name="Artieri C.G."/>
            <person name="Barbash D.A."/>
            <person name="Barker D."/>
            <person name="Barsanti P."/>
            <person name="Batterham P."/>
            <person name="Batzoglou S."/>
            <person name="Begun D."/>
            <person name="Bhutkar A."/>
            <person name="Blanco E."/>
            <person name="Bosak S.A."/>
            <person name="Bradley R.K."/>
            <person name="Brand A.D."/>
            <person name="Brent M.R."/>
            <person name="Brooks A.N."/>
            <person name="Brown R.H."/>
            <person name="Butlin R.K."/>
            <person name="Caggese C."/>
            <person name="Calvi B.R."/>
            <person name="Bernardo de Carvalho A."/>
            <person name="Caspi A."/>
            <person name="Castrezana S."/>
            <person name="Celniker S.E."/>
            <person name="Chang J.L."/>
            <person name="Chapple C."/>
            <person name="Chatterji S."/>
            <person name="Chinwalla A."/>
            <person name="Civetta A."/>
            <person name="Clifton S.W."/>
            <person name="Comeron J.M."/>
            <person name="Costello J.C."/>
            <person name="Coyne J.A."/>
            <person name="Daub J."/>
            <person name="David R.G."/>
            <person name="Delcher A.L."/>
            <person name="Delehaunty K."/>
            <person name="Do C.B."/>
            <person name="Ebling H."/>
            <person name="Edwards K."/>
            <person name="Eickbush T."/>
            <person name="Evans J.D."/>
            <person name="Filipski A."/>
            <person name="Findeiss S."/>
            <person name="Freyhult E."/>
            <person name="Fulton L."/>
            <person name="Fulton R."/>
            <person name="Garcia A.C."/>
            <person name="Gardiner A."/>
            <person name="Garfield D.A."/>
            <person name="Garvin B.E."/>
            <person name="Gibson G."/>
            <person name="Gilbert D."/>
            <person name="Gnerre S."/>
            <person name="Godfrey J."/>
            <person name="Good R."/>
            <person name="Gotea V."/>
            <person name="Gravely B."/>
            <person name="Greenberg A.J."/>
            <person name="Griffiths-Jones S."/>
            <person name="Gross S."/>
            <person name="Guigo R."/>
            <person name="Gustafson E.A."/>
            <person name="Haerty W."/>
            <person name="Hahn M.W."/>
            <person name="Halligan D.L."/>
            <person name="Halpern A.L."/>
            <person name="Halter G.M."/>
            <person name="Han M.V."/>
            <person name="Heger A."/>
            <person name="Hillier L."/>
            <person name="Hinrichs A.S."/>
            <person name="Holmes I."/>
            <person name="Hoskins R.A."/>
            <person name="Hubisz M.J."/>
            <person name="Hultmark D."/>
            <person name="Huntley M.A."/>
            <person name="Jaffe D.B."/>
            <person name="Jagadeeshan S."/>
            <person name="Jeck W.R."/>
            <person name="Johnson J."/>
            <person name="Jones C.D."/>
            <person name="Jordan W.C."/>
            <person name="Karpen G.H."/>
            <person name="Kataoka E."/>
            <person name="Keightley P.D."/>
            <person name="Kheradpour P."/>
            <person name="Kirkness E.F."/>
            <person name="Koerich L.B."/>
            <person name="Kristiansen K."/>
            <person name="Kudrna D."/>
            <person name="Kulathinal R.J."/>
            <person name="Kumar S."/>
            <person name="Kwok R."/>
            <person name="Lander E."/>
            <person name="Langley C.H."/>
            <person name="Lapoint R."/>
            <person name="Lazzaro B.P."/>
            <person name="Lee S.J."/>
            <person name="Levesque L."/>
            <person name="Li R."/>
            <person name="Lin C.F."/>
            <person name="Lin M.F."/>
            <person name="Lindblad-Toh K."/>
            <person name="Llopart A."/>
            <person name="Long M."/>
            <person name="Low L."/>
            <person name="Lozovsky E."/>
            <person name="Lu J."/>
            <person name="Luo M."/>
            <person name="Machado C.A."/>
            <person name="Makalowski W."/>
            <person name="Marzo M."/>
            <person name="Matsuda M."/>
            <person name="Matzkin L."/>
            <person name="McAllister B."/>
            <person name="McBride C.S."/>
            <person name="McKernan B."/>
            <person name="McKernan K."/>
            <person name="Mendez-Lago M."/>
            <person name="Minx P."/>
            <person name="Mollenhauer M.U."/>
            <person name="Montooth K."/>
            <person name="Mount S.M."/>
            <person name="Mu X."/>
            <person name="Myers E."/>
            <person name="Negre B."/>
            <person name="Newfeld S."/>
            <person name="Nielsen R."/>
            <person name="Noor M.A."/>
            <person name="O'Grady P."/>
            <person name="Pachter L."/>
            <person name="Papaceit M."/>
            <person name="Parisi M.J."/>
            <person name="Parisi M."/>
            <person name="Parts L."/>
            <person name="Pedersen J.S."/>
            <person name="Pesole G."/>
            <person name="Phillippy A.M."/>
            <person name="Ponting C.P."/>
            <person name="Pop M."/>
            <person name="Porcelli D."/>
            <person name="Powell J.R."/>
            <person name="Prohaska S."/>
            <person name="Pruitt K."/>
            <person name="Puig M."/>
            <person name="Quesneville H."/>
            <person name="Ram K.R."/>
            <person name="Rand D."/>
            <person name="Rasmussen M.D."/>
            <person name="Reed L.K."/>
            <person name="Reenan R."/>
            <person name="Reily A."/>
            <person name="Remington K.A."/>
            <person name="Rieger T.T."/>
            <person name="Ritchie M.G."/>
            <person name="Robin C."/>
            <person name="Rogers Y.H."/>
            <person name="Rohde C."/>
            <person name="Rozas J."/>
            <person name="Rubenfield M.J."/>
            <person name="Ruiz A."/>
            <person name="Russo S."/>
            <person name="Salzberg S.L."/>
            <person name="Sanchez-Gracia A."/>
            <person name="Saranga D.J."/>
            <person name="Sato H."/>
            <person name="Schaeffer S.W."/>
            <person name="Schatz M.C."/>
            <person name="Schlenke T."/>
            <person name="Schwartz R."/>
            <person name="Segarra C."/>
            <person name="Singh R.S."/>
            <person name="Sirot L."/>
            <person name="Sirota M."/>
            <person name="Sisneros N.B."/>
            <person name="Smith C.D."/>
            <person name="Smith T.F."/>
            <person name="Spieth J."/>
            <person name="Stage D.E."/>
            <person name="Stark A."/>
            <person name="Stephan W."/>
            <person name="Strausberg R.L."/>
            <person name="Strempel S."/>
            <person name="Sturgill D."/>
            <person name="Sutton G."/>
            <person name="Sutton G.G."/>
            <person name="Tao W."/>
            <person name="Teichmann S."/>
            <person name="Tobari Y.N."/>
            <person name="Tomimura Y."/>
            <person name="Tsolas J.M."/>
            <person name="Valente V.L."/>
            <person name="Venter E."/>
            <person name="Venter J.C."/>
            <person name="Vicario S."/>
            <person name="Vieira F.G."/>
            <person name="Vilella A.J."/>
            <person name="Villasante A."/>
            <person name="Walenz B."/>
            <person name="Wang J."/>
            <person name="Wasserman M."/>
            <person name="Watts T."/>
            <person name="Wilson D."/>
            <person name="Wilson R.K."/>
            <person name="Wing R.A."/>
            <person name="Wolfner M.F."/>
            <person name="Wong A."/>
            <person name="Wong G.K."/>
            <person name="Wu C.I."/>
            <person name="Wu G."/>
            <person name="Yamamoto D."/>
            <person name="Yang H.P."/>
            <person name="Yang S.P."/>
            <person name="Yorke J.A."/>
            <person name="Yoshida K."/>
            <person name="Zdobnov E."/>
            <person name="Zhang P."/>
            <person name="Zhang Y."/>
            <person name="Zimin A.V."/>
            <person name="Baldwin J."/>
            <person name="Abdouelleil A."/>
            <person name="Abdulkadir J."/>
            <person name="Abebe A."/>
            <person name="Abera B."/>
            <person name="Abreu J."/>
            <person name="Acer S.C."/>
            <person name="Aftuck L."/>
            <person name="Alexander A."/>
            <person name="An P."/>
            <person name="Anderson E."/>
            <person name="Anderson S."/>
            <person name="Arachi H."/>
            <person name="Azer M."/>
            <person name="Bachantsang P."/>
            <person name="Barry A."/>
            <person name="Bayul T."/>
            <person name="Berlin A."/>
            <person name="Bessette D."/>
            <person name="Bloom T."/>
            <person name="Blye J."/>
            <person name="Boguslavskiy L."/>
            <person name="Bonnet C."/>
            <person name="Boukhgalter B."/>
            <person name="Bourzgui I."/>
            <person name="Brown A."/>
            <person name="Cahill P."/>
            <person name="Channer S."/>
            <person name="Cheshatsang Y."/>
            <person name="Chuda L."/>
            <person name="Citroen M."/>
            <person name="Collymore A."/>
            <person name="Cooke P."/>
            <person name="Costello M."/>
            <person name="D'Aco K."/>
            <person name="Daza R."/>
            <person name="De Haan G."/>
            <person name="DeGray S."/>
            <person name="DeMaso C."/>
            <person name="Dhargay N."/>
            <person name="Dooley K."/>
            <person name="Dooley E."/>
            <person name="Doricent M."/>
            <person name="Dorje P."/>
            <person name="Dorjee K."/>
            <person name="Dupes A."/>
            <person name="Elong R."/>
            <person name="Falk J."/>
            <person name="Farina A."/>
            <person name="Faro S."/>
            <person name="Ferguson D."/>
            <person name="Fisher S."/>
            <person name="Foley C.D."/>
            <person name="Franke A."/>
            <person name="Friedrich D."/>
            <person name="Gadbois L."/>
            <person name="Gearin G."/>
            <person name="Gearin C.R."/>
            <person name="Giannoukos G."/>
            <person name="Goode T."/>
            <person name="Graham J."/>
            <person name="Grandbois E."/>
            <person name="Grewal S."/>
            <person name="Gyaltsen K."/>
            <person name="Hafez N."/>
            <person name="Hagos B."/>
            <person name="Hall J."/>
            <person name="Henson C."/>
            <person name="Hollinger A."/>
            <person name="Honan T."/>
            <person name="Huard M.D."/>
            <person name="Hughes L."/>
            <person name="Hurhula B."/>
            <person name="Husby M.E."/>
            <person name="Kamat A."/>
            <person name="Kanga B."/>
            <person name="Kashin S."/>
            <person name="Khazanovich D."/>
            <person name="Kisner P."/>
            <person name="Lance K."/>
            <person name="Lara M."/>
            <person name="Lee W."/>
            <person name="Lennon N."/>
            <person name="Letendre F."/>
            <person name="LeVine R."/>
            <person name="Lipovsky A."/>
            <person name="Liu X."/>
            <person name="Liu J."/>
            <person name="Liu S."/>
            <person name="Lokyitsang T."/>
            <person name="Lokyitsang Y."/>
            <person name="Lubonja R."/>
            <person name="Lui A."/>
            <person name="MacDonald P."/>
            <person name="Magnisalis V."/>
            <person name="Maru K."/>
            <person name="Matthews C."/>
            <person name="McCusker W."/>
            <person name="McDonough S."/>
            <person name="Mehta T."/>
            <person name="Meldrim J."/>
            <person name="Meneus L."/>
            <person name="Mihai O."/>
            <person name="Mihalev A."/>
            <person name="Mihova T."/>
            <person name="Mittelman R."/>
            <person name="Mlenga V."/>
            <person name="Montmayeur A."/>
            <person name="Mulrain L."/>
            <person name="Navidi A."/>
            <person name="Naylor J."/>
            <person name="Negash T."/>
            <person name="Nguyen T."/>
            <person name="Nguyen N."/>
            <person name="Nicol R."/>
            <person name="Norbu C."/>
            <person name="Norbu N."/>
            <person name="Novod N."/>
            <person name="O'Neill B."/>
            <person name="Osman S."/>
            <person name="Markiewicz E."/>
            <person name="Oyono O.L."/>
            <person name="Patti C."/>
            <person name="Phunkhang P."/>
            <person name="Pierre F."/>
            <person name="Priest M."/>
            <person name="Raghuraman S."/>
            <person name="Rege F."/>
            <person name="Reyes R."/>
            <person name="Rise C."/>
            <person name="Rogov P."/>
            <person name="Ross K."/>
            <person name="Ryan E."/>
            <person name="Settipalli S."/>
            <person name="Shea T."/>
            <person name="Sherpa N."/>
            <person name="Shi L."/>
            <person name="Shih D."/>
            <person name="Sparrow T."/>
            <person name="Spaulding J."/>
            <person name="Stalker J."/>
            <person name="Stange-Thomann N."/>
            <person name="Stavropoulos S."/>
            <person name="Stone C."/>
            <person name="Strader C."/>
            <person name="Tesfaye S."/>
            <person name="Thomson T."/>
            <person name="Thoulutsang Y."/>
            <person name="Thoulutsang D."/>
            <person name="Topham K."/>
            <person name="Topping I."/>
            <person name="Tsamla T."/>
            <person name="Vassiliev H."/>
            <person name="Vo A."/>
            <person name="Wangchuk T."/>
            <person name="Wangdi T."/>
            <person name="Weiand M."/>
            <person name="Wilkinson J."/>
            <person name="Wilson A."/>
            <person name="Yadav S."/>
            <person name="Young G."/>
            <person name="Yu Q."/>
            <person name="Zembek L."/>
            <person name="Zhong D."/>
            <person name="Zimmer A."/>
            <person name="Zwirko Z."/>
            <person name="Jaffe D.B."/>
            <person name="Alvarez P."/>
            <person name="Brockman W."/>
            <person name="Butler J."/>
            <person name="Chin C."/>
            <person name="Gnerre S."/>
            <person name="Grabherr M."/>
            <person name="Kleber M."/>
            <person name="Mauceli E."/>
            <person name="MacCallum I."/>
        </authorList>
    </citation>
    <scope>NUCLEOTIDE SEQUENCE [LARGE SCALE GENOMIC DNA]</scope>
    <source>
        <strain evidence="6">Tucson 15287-2541.00</strain>
    </source>
</reference>
<organism evidence="6">
    <name type="scientific">Drosophila grimshawi</name>
    <name type="common">Hawaiian fruit fly</name>
    <name type="synonym">Idiomyia grimshawi</name>
    <dbReference type="NCBI Taxonomy" id="7222"/>
    <lineage>
        <taxon>Eukaryota</taxon>
        <taxon>Metazoa</taxon>
        <taxon>Ecdysozoa</taxon>
        <taxon>Arthropoda</taxon>
        <taxon>Hexapoda</taxon>
        <taxon>Insecta</taxon>
        <taxon>Pterygota</taxon>
        <taxon>Neoptera</taxon>
        <taxon>Endopterygota</taxon>
        <taxon>Diptera</taxon>
        <taxon>Brachycera</taxon>
        <taxon>Muscomorpha</taxon>
        <taxon>Ephydroidea</taxon>
        <taxon>Drosophilidae</taxon>
        <taxon>Drosophila</taxon>
        <taxon>Hawaiian Drosophila</taxon>
    </lineage>
</organism>
<dbReference type="PANTHER" id="PTHR24252:SF7">
    <property type="entry name" value="HYALIN"/>
    <property type="match status" value="1"/>
</dbReference>